<evidence type="ECO:0000256" key="2">
    <source>
        <dbReference type="SAM" id="MobiDB-lite"/>
    </source>
</evidence>
<dbReference type="AlphaFoldDB" id="A0A409Y0A9"/>
<dbReference type="InParanoid" id="A0A409Y0A9"/>
<keyword evidence="4" id="KW-1185">Reference proteome</keyword>
<name>A0A409Y0A9_9AGAR</name>
<proteinExistence type="predicted"/>
<dbReference type="OrthoDB" id="3065671at2759"/>
<keyword evidence="1" id="KW-0175">Coiled coil</keyword>
<dbReference type="EMBL" id="NHYE01001368">
    <property type="protein sequence ID" value="PPQ96464.1"/>
    <property type="molecule type" value="Genomic_DNA"/>
</dbReference>
<feature type="compositionally biased region" description="Polar residues" evidence="2">
    <location>
        <begin position="109"/>
        <end position="119"/>
    </location>
</feature>
<evidence type="ECO:0000313" key="3">
    <source>
        <dbReference type="EMBL" id="PPQ96464.1"/>
    </source>
</evidence>
<feature type="compositionally biased region" description="Low complexity" evidence="2">
    <location>
        <begin position="1"/>
        <end position="17"/>
    </location>
</feature>
<feature type="compositionally biased region" description="Basic and acidic residues" evidence="2">
    <location>
        <begin position="18"/>
        <end position="30"/>
    </location>
</feature>
<sequence length="542" mass="60560">MLSSGFRRAFSRFGSSSERLDQPTDETSRKDKSKIHAAPERYVSEEGVIYSSTLSSNPWRDLINITSAQPVLKPLILSPTALQSPPTPAKPASNANTHTKARSEGDVLTSRQVPDSSGPHSKAVEDKVAQLTTSDDQDALHDFLERTLRELEEVQRESARIRAQSMLDKTRLEEELKAANDELLTLRRETRQQKAEIADYEKQLKGKDKDVLRLSSEKQHWQGQLDTMHHRLNQAERQIRCLDHLTHSKLGARTEGVYGPTRRAKLATVTRDPSLEVMGAVAALNEEILQSANLMVENLERTKSFYPTSGDLTLSRSSIGNKLTSMLKSQASDDTKGFRFLLMQVVLEVFMVHWCTSIIEGWYPKQQSFADLLIEMHSKTVTSSAARVDCGKIKLIETNTVANVTVKYGEWAADVLRDLSQVLSVAGLRMRLNRTSMFTSKLLSLVKMAYDVRTALAEKDICGNLELSVVGPDLPFQPRWMEEAHAMSRQQLGATLQMEPIVGTCGMGLKRAEAKKKGNDAQDYSVVLKPKVVLARVLEESP</sequence>
<feature type="region of interest" description="Disordered" evidence="2">
    <location>
        <begin position="79"/>
        <end position="126"/>
    </location>
</feature>
<organism evidence="3 4">
    <name type="scientific">Gymnopilus dilepis</name>
    <dbReference type="NCBI Taxonomy" id="231916"/>
    <lineage>
        <taxon>Eukaryota</taxon>
        <taxon>Fungi</taxon>
        <taxon>Dikarya</taxon>
        <taxon>Basidiomycota</taxon>
        <taxon>Agaricomycotina</taxon>
        <taxon>Agaricomycetes</taxon>
        <taxon>Agaricomycetidae</taxon>
        <taxon>Agaricales</taxon>
        <taxon>Agaricineae</taxon>
        <taxon>Hymenogastraceae</taxon>
        <taxon>Gymnopilus</taxon>
    </lineage>
</organism>
<comment type="caution">
    <text evidence="3">The sequence shown here is derived from an EMBL/GenBank/DDBJ whole genome shotgun (WGS) entry which is preliminary data.</text>
</comment>
<dbReference type="STRING" id="231916.A0A409Y0A9"/>
<gene>
    <name evidence="3" type="ORF">CVT26_010503</name>
</gene>
<evidence type="ECO:0000256" key="1">
    <source>
        <dbReference type="SAM" id="Coils"/>
    </source>
</evidence>
<feature type="region of interest" description="Disordered" evidence="2">
    <location>
        <begin position="1"/>
        <end position="42"/>
    </location>
</feature>
<protein>
    <submittedName>
        <fullName evidence="3">Uncharacterized protein</fullName>
    </submittedName>
</protein>
<reference evidence="3 4" key="1">
    <citation type="journal article" date="2018" name="Evol. Lett.">
        <title>Horizontal gene cluster transfer increased hallucinogenic mushroom diversity.</title>
        <authorList>
            <person name="Reynolds H.T."/>
            <person name="Vijayakumar V."/>
            <person name="Gluck-Thaler E."/>
            <person name="Korotkin H.B."/>
            <person name="Matheny P.B."/>
            <person name="Slot J.C."/>
        </authorList>
    </citation>
    <scope>NUCLEOTIDE SEQUENCE [LARGE SCALE GENOMIC DNA]</scope>
    <source>
        <strain evidence="3 4">SRW20</strain>
    </source>
</reference>
<evidence type="ECO:0000313" key="4">
    <source>
        <dbReference type="Proteomes" id="UP000284706"/>
    </source>
</evidence>
<feature type="coiled-coil region" evidence="1">
    <location>
        <begin position="144"/>
        <end position="238"/>
    </location>
</feature>
<dbReference type="Proteomes" id="UP000284706">
    <property type="component" value="Unassembled WGS sequence"/>
</dbReference>
<accession>A0A409Y0A9</accession>